<dbReference type="InterPro" id="IPR005097">
    <property type="entry name" value="Sacchrp_dh_NADP-bd"/>
</dbReference>
<dbReference type="Gene3D" id="3.30.360.10">
    <property type="entry name" value="Dihydrodipicolinate Reductase, domain 2"/>
    <property type="match status" value="1"/>
</dbReference>
<evidence type="ECO:0000259" key="4">
    <source>
        <dbReference type="SMART" id="SM01003"/>
    </source>
</evidence>
<keyword evidence="3" id="KW-0028">Amino-acid biosynthesis</keyword>
<gene>
    <name evidence="5" type="ORF">EV702DRAFT_1069689</name>
</gene>
<dbReference type="AlphaFoldDB" id="A0A9P7A470"/>
<dbReference type="SMART" id="SM01003">
    <property type="entry name" value="AlaDh_PNT_N"/>
    <property type="match status" value="1"/>
</dbReference>
<dbReference type="InterPro" id="IPR032095">
    <property type="entry name" value="Sacchrp_dh-like_C"/>
</dbReference>
<sequence length="1063" mass="116251">MSFPIINTWGLLSQTSLNYDQNPRRLLGRTLETLDYIHWSIQISPFPHLVRCPSYPSSPPSAQRSILLTDAMTIASLRRSPQYLPRPLTKRAYVLPVRRTLATVSPKHAKVTVGIRREDPSRIWERRCPVTPDEVAQLVQHLDVDVLIQDCDRRVFPTDQFIKAGAKLHPTLEPAHIVVGIKETPLNELVTSPVSAPGLRSGPSIPRTHLMFSHTTKGQPYNMELLSRFLGSQENPLLPRLIDYELLVGEDGKRTVGFGWFAGVAGVLESLSALAHVHLELGVASPFLHTPRPHTHPSVPSLRSALRTIGQNIVENGTPKALGPFVIGLTGSGKVAQGCLSILDELPIVNVAVKDLPGLVSNPDTDLHKIYLVHALPKDYLTRADGGQYSRDDYYKSPVMYHSDFDTKVAPYLTLFLNGVGWLPSFPRLMTNEQLVTALTRAAEVGRARFGTIGDISCDVEGGLEFLPRASTLSDPFFKHRPSSLLSHLPSVTIMSVDILPSSLPLDASQHFCGVLMPYLRSLIDEYRGQPGSREHLEALNVATVARNGELQGKHRELAAPVERWQASRAAEIASKAGAAETSLMKKRVLMLGSGMVAGPAVQEICKRSDVEIIVAGNVRSETEALTRKYSNAKAAYLDVHDVAEMARLIRNADVVISLLPVPFHPAVAELCIQHRKHLVTASYISPAMRALHERAQSADVLLLNEIGLDPGIDHCSALSLLAQLKRDKKRVISFTSFCGGLPAPDCADVPLGYKFSWSPRGVLNAALNGAKFKLNGKEMEISGENLLQEYFPDIPISHVLKLEGLANRDSLPYAETYGLGKLENLQTVLRGTLRYPGFSDLMHAFKVIGLLDTETSIQLRDWRDLARMSLEKRIGEQIGSDRRSFLSALSTVMAVERAESALSALDWLGLTPENVPCSTPSAISLKPLAPIELFTSVLAHKLRYNPGERDMVVLSHEVVAQRSLSSIDSATEVHTSSLVAYGNSEASAMARCVGLPVAFAALEVLYGGVQMRGVHGPTDKSLYGAVLDGLQAAGLEMKESVSKGPGMERVLAEGLRARRVAF</sequence>
<dbReference type="Pfam" id="PF05222">
    <property type="entry name" value="AlaDh_PNT_N"/>
    <property type="match status" value="1"/>
</dbReference>
<evidence type="ECO:0000256" key="1">
    <source>
        <dbReference type="ARBA" id="ARBA00022857"/>
    </source>
</evidence>
<keyword evidence="6" id="KW-1185">Reference proteome</keyword>
<dbReference type="InterPro" id="IPR007886">
    <property type="entry name" value="AlaDH/PNT_N"/>
</dbReference>
<feature type="domain" description="Alanine dehydrogenase/pyridine nucleotide transhydrogenase N-terminal" evidence="4">
    <location>
        <begin position="114"/>
        <end position="265"/>
    </location>
</feature>
<dbReference type="Pfam" id="PF03435">
    <property type="entry name" value="Sacchrp_dh_NADP"/>
    <property type="match status" value="1"/>
</dbReference>
<dbReference type="GO" id="GO:0019878">
    <property type="term" value="P:lysine biosynthetic process via aminoadipic acid"/>
    <property type="evidence" value="ECO:0007669"/>
    <property type="project" value="TreeGrafter"/>
</dbReference>
<organism evidence="5 6">
    <name type="scientific">Suillus placidus</name>
    <dbReference type="NCBI Taxonomy" id="48579"/>
    <lineage>
        <taxon>Eukaryota</taxon>
        <taxon>Fungi</taxon>
        <taxon>Dikarya</taxon>
        <taxon>Basidiomycota</taxon>
        <taxon>Agaricomycotina</taxon>
        <taxon>Agaricomycetes</taxon>
        <taxon>Agaricomycetidae</taxon>
        <taxon>Boletales</taxon>
        <taxon>Suillineae</taxon>
        <taxon>Suillaceae</taxon>
        <taxon>Suillus</taxon>
    </lineage>
</organism>
<evidence type="ECO:0000313" key="5">
    <source>
        <dbReference type="EMBL" id="KAG1782108.1"/>
    </source>
</evidence>
<dbReference type="InterPro" id="IPR051168">
    <property type="entry name" value="AASS"/>
</dbReference>
<dbReference type="FunFam" id="3.40.50.720:FF:000072">
    <property type="entry name" value="Saccharopine dehydrogenase [NADP(+), L-glutamate-forming]"/>
    <property type="match status" value="1"/>
</dbReference>
<dbReference type="GO" id="GO:0004753">
    <property type="term" value="F:saccharopine dehydrogenase activity"/>
    <property type="evidence" value="ECO:0007669"/>
    <property type="project" value="TreeGrafter"/>
</dbReference>
<name>A0A9P7A470_9AGAM</name>
<keyword evidence="3" id="KW-0457">Lysine biosynthesis</keyword>
<dbReference type="Proteomes" id="UP000714275">
    <property type="component" value="Unassembled WGS sequence"/>
</dbReference>
<dbReference type="SUPFAM" id="SSF51735">
    <property type="entry name" value="NAD(P)-binding Rossmann-fold domains"/>
    <property type="match status" value="1"/>
</dbReference>
<dbReference type="Gene3D" id="1.10.1870.10">
    <property type="entry name" value="Domain 3, Saccharopine reductase"/>
    <property type="match status" value="1"/>
</dbReference>
<evidence type="ECO:0000256" key="3">
    <source>
        <dbReference type="ARBA" id="ARBA00023154"/>
    </source>
</evidence>
<dbReference type="GO" id="GO:0005737">
    <property type="term" value="C:cytoplasm"/>
    <property type="evidence" value="ECO:0007669"/>
    <property type="project" value="TreeGrafter"/>
</dbReference>
<keyword evidence="1" id="KW-0521">NADP</keyword>
<dbReference type="Gene3D" id="3.40.50.720">
    <property type="entry name" value="NAD(P)-binding Rossmann-like Domain"/>
    <property type="match status" value="2"/>
</dbReference>
<dbReference type="OrthoDB" id="10059875at2759"/>
<proteinExistence type="predicted"/>
<evidence type="ECO:0000256" key="2">
    <source>
        <dbReference type="ARBA" id="ARBA00023002"/>
    </source>
</evidence>
<dbReference type="PANTHER" id="PTHR11133:SF22">
    <property type="entry name" value="ALPHA-AMINOADIPIC SEMIALDEHYDE SYNTHASE, MITOCHONDRIAL"/>
    <property type="match status" value="1"/>
</dbReference>
<dbReference type="SUPFAM" id="SSF55347">
    <property type="entry name" value="Glyceraldehyde-3-phosphate dehydrogenase-like, C-terminal domain"/>
    <property type="match status" value="1"/>
</dbReference>
<dbReference type="CDD" id="cd12189">
    <property type="entry name" value="LKR_SDH_like"/>
    <property type="match status" value="1"/>
</dbReference>
<reference evidence="5" key="1">
    <citation type="journal article" date="2020" name="New Phytol.">
        <title>Comparative genomics reveals dynamic genome evolution in host specialist ectomycorrhizal fungi.</title>
        <authorList>
            <person name="Lofgren L.A."/>
            <person name="Nguyen N.H."/>
            <person name="Vilgalys R."/>
            <person name="Ruytinx J."/>
            <person name="Liao H.L."/>
            <person name="Branco S."/>
            <person name="Kuo A."/>
            <person name="LaButti K."/>
            <person name="Lipzen A."/>
            <person name="Andreopoulos W."/>
            <person name="Pangilinan J."/>
            <person name="Riley R."/>
            <person name="Hundley H."/>
            <person name="Na H."/>
            <person name="Barry K."/>
            <person name="Grigoriev I.V."/>
            <person name="Stajich J.E."/>
            <person name="Kennedy P.G."/>
        </authorList>
    </citation>
    <scope>NUCLEOTIDE SEQUENCE</scope>
    <source>
        <strain evidence="5">DOB743</strain>
    </source>
</reference>
<dbReference type="SUPFAM" id="SSF52283">
    <property type="entry name" value="Formate/glycerate dehydrogenase catalytic domain-like"/>
    <property type="match status" value="1"/>
</dbReference>
<dbReference type="EMBL" id="JABBWD010000004">
    <property type="protein sequence ID" value="KAG1782108.1"/>
    <property type="molecule type" value="Genomic_DNA"/>
</dbReference>
<accession>A0A9P7A470</accession>
<keyword evidence="2" id="KW-0560">Oxidoreductase</keyword>
<comment type="caution">
    <text evidence="5">The sequence shown here is derived from an EMBL/GenBank/DDBJ whole genome shotgun (WGS) entry which is preliminary data.</text>
</comment>
<protein>
    <submittedName>
        <fullName evidence="5">Saccharopine dehydrogenase-domain-containing protein</fullName>
    </submittedName>
</protein>
<dbReference type="PANTHER" id="PTHR11133">
    <property type="entry name" value="SACCHAROPINE DEHYDROGENASE"/>
    <property type="match status" value="1"/>
</dbReference>
<dbReference type="InterPro" id="IPR036291">
    <property type="entry name" value="NAD(P)-bd_dom_sf"/>
</dbReference>
<dbReference type="Pfam" id="PF16653">
    <property type="entry name" value="Sacchrp_dh_C"/>
    <property type="match status" value="1"/>
</dbReference>
<evidence type="ECO:0000313" key="6">
    <source>
        <dbReference type="Proteomes" id="UP000714275"/>
    </source>
</evidence>